<evidence type="ECO:0000313" key="2">
    <source>
        <dbReference type="EMBL" id="EOT69566.1"/>
    </source>
</evidence>
<sequence length="206" mass="23772">MDNIDQLLQLSDQQIGQFLLSQDHLYKKISEQQRSPMIQQAIECGKTAASNISSIDLWEYCRQEKIEIEFFQETLKAENFRFVLAEFQLPNRIRINQSLLKAAAPFFAEQNLLNGQQVAEILLAHELYHYLENQQQLFTVQQQLNYQTGPFKRSARLHSLGEIAAMTFAQELLGLAFSPVLLNVFLLYPVAPEQAQRMAKQLLLID</sequence>
<dbReference type="EMBL" id="AJAK01000007">
    <property type="protein sequence ID" value="EOH81056.1"/>
    <property type="molecule type" value="Genomic_DNA"/>
</dbReference>
<dbReference type="PATRIC" id="fig|1158601.3.peg.1073"/>
<dbReference type="RefSeq" id="WP_010739971.1">
    <property type="nucleotide sequence ID" value="NZ_KB946249.1"/>
</dbReference>
<evidence type="ECO:0000313" key="4">
    <source>
        <dbReference type="Proteomes" id="UP000014148"/>
    </source>
</evidence>
<dbReference type="eggNOG" id="COG0145">
    <property type="taxonomic scope" value="Bacteria"/>
</dbReference>
<dbReference type="Proteomes" id="UP000014148">
    <property type="component" value="Unassembled WGS sequence"/>
</dbReference>
<evidence type="ECO:0000313" key="3">
    <source>
        <dbReference type="Proteomes" id="UP000013783"/>
    </source>
</evidence>
<gene>
    <name evidence="2" type="ORF">I585_01032</name>
    <name evidence="1" type="ORF">UAI_01100</name>
</gene>
<proteinExistence type="predicted"/>
<dbReference type="STRING" id="71451.RV07_GL003060"/>
<protein>
    <submittedName>
        <fullName evidence="1">Uncharacterized protein</fullName>
    </submittedName>
</protein>
<dbReference type="EMBL" id="ASWA01000002">
    <property type="protein sequence ID" value="EOT69566.1"/>
    <property type="molecule type" value="Genomic_DNA"/>
</dbReference>
<dbReference type="OrthoDB" id="1842465at2"/>
<dbReference type="Proteomes" id="UP000013783">
    <property type="component" value="Unassembled WGS sequence"/>
</dbReference>
<dbReference type="AlphaFoldDB" id="R2RK83"/>
<reference evidence="2 4" key="2">
    <citation type="submission" date="2013-03" db="EMBL/GenBank/DDBJ databases">
        <title>The Genome Sequence of Enterococcus malodoratus ATCC_43197 (PacBio/Illumina hybrid assembly).</title>
        <authorList>
            <consortium name="The Broad Institute Genomics Platform"/>
            <consortium name="The Broad Institute Genome Sequencing Center for Infectious Disease"/>
            <person name="Earl A."/>
            <person name="Russ C."/>
            <person name="Gilmore M."/>
            <person name="Surin D."/>
            <person name="Walker B."/>
            <person name="Young S."/>
            <person name="Zeng Q."/>
            <person name="Gargeya S."/>
            <person name="Fitzgerald M."/>
            <person name="Haas B."/>
            <person name="Abouelleil A."/>
            <person name="Allen A.W."/>
            <person name="Alvarado L."/>
            <person name="Arachchi H.M."/>
            <person name="Berlin A.M."/>
            <person name="Chapman S.B."/>
            <person name="Gainer-Dewar J."/>
            <person name="Goldberg J."/>
            <person name="Griggs A."/>
            <person name="Gujja S."/>
            <person name="Hansen M."/>
            <person name="Howarth C."/>
            <person name="Imamovic A."/>
            <person name="Ireland A."/>
            <person name="Larimer J."/>
            <person name="McCowan C."/>
            <person name="Murphy C."/>
            <person name="Pearson M."/>
            <person name="Poon T.W."/>
            <person name="Priest M."/>
            <person name="Roberts A."/>
            <person name="Saif S."/>
            <person name="Shea T."/>
            <person name="Sisk P."/>
            <person name="Sykes S."/>
            <person name="Wortman J."/>
            <person name="Nusbaum C."/>
            <person name="Birren B."/>
        </authorList>
    </citation>
    <scope>NUCLEOTIDE SEQUENCE [LARGE SCALE GENOMIC DNA]</scope>
    <source>
        <strain evidence="2 4">ATCC 43197</strain>
    </source>
</reference>
<reference evidence="1 3" key="1">
    <citation type="submission" date="2013-02" db="EMBL/GenBank/DDBJ databases">
        <title>The Genome Sequence of Enterococcus malodoratus ATCC_43197.</title>
        <authorList>
            <consortium name="The Broad Institute Genome Sequencing Platform"/>
            <consortium name="The Broad Institute Genome Sequencing Center for Infectious Disease"/>
            <person name="Earl A.M."/>
            <person name="Gilmore M.S."/>
            <person name="Lebreton F."/>
            <person name="Walker B."/>
            <person name="Young S.K."/>
            <person name="Zeng Q."/>
            <person name="Gargeya S."/>
            <person name="Fitzgerald M."/>
            <person name="Haas B."/>
            <person name="Abouelleil A."/>
            <person name="Alvarado L."/>
            <person name="Arachchi H.M."/>
            <person name="Berlin A.M."/>
            <person name="Chapman S.B."/>
            <person name="Dewar J."/>
            <person name="Goldberg J."/>
            <person name="Griggs A."/>
            <person name="Gujja S."/>
            <person name="Hansen M."/>
            <person name="Howarth C."/>
            <person name="Imamovic A."/>
            <person name="Larimer J."/>
            <person name="McCowan C."/>
            <person name="Murphy C."/>
            <person name="Neiman D."/>
            <person name="Pearson M."/>
            <person name="Priest M."/>
            <person name="Roberts A."/>
            <person name="Saif S."/>
            <person name="Shea T."/>
            <person name="Sisk P."/>
            <person name="Sykes S."/>
            <person name="Wortman J."/>
            <person name="Nusbaum C."/>
            <person name="Birren B."/>
        </authorList>
    </citation>
    <scope>NUCLEOTIDE SEQUENCE [LARGE SCALE GENOMIC DNA]</scope>
    <source>
        <strain evidence="1 3">ATCC 43197</strain>
    </source>
</reference>
<comment type="caution">
    <text evidence="1">The sequence shown here is derived from an EMBL/GenBank/DDBJ whole genome shotgun (WGS) entry which is preliminary data.</text>
</comment>
<organism evidence="1 3">
    <name type="scientific">Enterococcus malodoratus ATCC 43197</name>
    <dbReference type="NCBI Taxonomy" id="1158601"/>
    <lineage>
        <taxon>Bacteria</taxon>
        <taxon>Bacillati</taxon>
        <taxon>Bacillota</taxon>
        <taxon>Bacilli</taxon>
        <taxon>Lactobacillales</taxon>
        <taxon>Enterococcaceae</taxon>
        <taxon>Enterococcus</taxon>
    </lineage>
</organism>
<evidence type="ECO:0000313" key="1">
    <source>
        <dbReference type="EMBL" id="EOH81056.1"/>
    </source>
</evidence>
<name>R2RK83_9ENTE</name>
<accession>R2RK83</accession>
<keyword evidence="4" id="KW-1185">Reference proteome</keyword>